<sequence length="324" mass="35648">MLRPEMEIEIGDLLFKGCVSFEVTRDVDRLSVTGLVTLPLKAVLKGEGEVTVSREVRPGDAVTVRAGYRGHGIREVFRGFAVNVDPSDRVRIRLEDQTYLLRKKAVVFDKRDYGKSLAQICAKLVEGTGLKVSDRTAKVKIDKMNYSGNSAGALARIKETLNLSCYFDNGELYVGGAQLNPKGSAKCIYGVNIIKNSLKYEYAETNPVMVEVVGKMADGEEIKVTKGMEGGSKMTFIKYNVTDKKLLERMATEILERYSFDGFRGSLTLKFLPWCEPGGSVDYSNASYGDGTAGRYFVRSVKYAFSGSSGLTQTVRLGPKLTGI</sequence>
<name>A0AAU9D8H3_9BACT</name>
<dbReference type="RefSeq" id="WP_338392392.1">
    <property type="nucleotide sequence ID" value="NZ_AP025314.1"/>
</dbReference>
<evidence type="ECO:0000313" key="2">
    <source>
        <dbReference type="Proteomes" id="UP001348817"/>
    </source>
</evidence>
<dbReference type="KEGG" id="fax:FUAX_32960"/>
<proteinExistence type="predicted"/>
<reference evidence="1 2" key="1">
    <citation type="submission" date="2021-12" db="EMBL/GenBank/DDBJ databases">
        <title>Genome sequencing of bacteria with rrn-lacking chromosome and rrn-plasmid.</title>
        <authorList>
            <person name="Anda M."/>
            <person name="Iwasaki W."/>
        </authorList>
    </citation>
    <scope>NUCLEOTIDE SEQUENCE [LARGE SCALE GENOMIC DNA]</scope>
    <source>
        <strain evidence="1 2">DSM 100852</strain>
    </source>
</reference>
<keyword evidence="2" id="KW-1185">Reference proteome</keyword>
<accession>A0AAU9D8H3</accession>
<dbReference type="SUPFAM" id="SSF69279">
    <property type="entry name" value="Phage tail proteins"/>
    <property type="match status" value="1"/>
</dbReference>
<evidence type="ECO:0000313" key="1">
    <source>
        <dbReference type="EMBL" id="BDD10864.1"/>
    </source>
</evidence>
<gene>
    <name evidence="1" type="ORF">FUAX_32960</name>
</gene>
<dbReference type="Proteomes" id="UP001348817">
    <property type="component" value="Chromosome"/>
</dbReference>
<dbReference type="AlphaFoldDB" id="A0AAU9D8H3"/>
<dbReference type="EMBL" id="AP025314">
    <property type="protein sequence ID" value="BDD10864.1"/>
    <property type="molecule type" value="Genomic_DNA"/>
</dbReference>
<protein>
    <submittedName>
        <fullName evidence="1">Uncharacterized protein</fullName>
    </submittedName>
</protein>
<organism evidence="1 2">
    <name type="scientific">Fulvitalea axinellae</name>
    <dbReference type="NCBI Taxonomy" id="1182444"/>
    <lineage>
        <taxon>Bacteria</taxon>
        <taxon>Pseudomonadati</taxon>
        <taxon>Bacteroidota</taxon>
        <taxon>Cytophagia</taxon>
        <taxon>Cytophagales</taxon>
        <taxon>Persicobacteraceae</taxon>
        <taxon>Fulvitalea</taxon>
    </lineage>
</organism>